<dbReference type="EMBL" id="LXHQ01000029">
    <property type="protein sequence ID" value="OAV25468.1"/>
    <property type="molecule type" value="Genomic_DNA"/>
</dbReference>
<reference evidence="2 3" key="1">
    <citation type="journal article" date="2016" name="Genome Biol. Evol.">
        <title>Comparative Genomic Analyses of the Moraxella catarrhalis Serosensitive and Seroresistant Lineages Demonstrate Their Independent Evolution.</title>
        <authorList>
            <person name="Earl J.P."/>
            <person name="de Vries S.P."/>
            <person name="Ahmed A."/>
            <person name="Powell E."/>
            <person name="Schultz M.P."/>
            <person name="Hermans P.W."/>
            <person name="Hill D.J."/>
            <person name="Zhou Z."/>
            <person name="Constantinidou C.I."/>
            <person name="Hu F.Z."/>
            <person name="Bootsma H.J."/>
            <person name="Ehrlich G.D."/>
        </authorList>
    </citation>
    <scope>NUCLEOTIDE SEQUENCE [LARGE SCALE GENOMIC DNA]</scope>
    <source>
        <strain evidence="2 3">F23</strain>
    </source>
</reference>
<comment type="caution">
    <text evidence="2">The sequence shown here is derived from an EMBL/GenBank/DDBJ whole genome shotgun (WGS) entry which is preliminary data.</text>
</comment>
<proteinExistence type="predicted"/>
<evidence type="ECO:0000256" key="1">
    <source>
        <dbReference type="SAM" id="Coils"/>
    </source>
</evidence>
<dbReference type="RefSeq" id="WP_064603227.1">
    <property type="nucleotide sequence ID" value="NZ_LXHQ01000029.1"/>
</dbReference>
<gene>
    <name evidence="2" type="ORF">AO370_0938</name>
</gene>
<sequence>MVQPKPKSNIKPIQGFSLVQSFYSLEQATQYLNIKYGDNYFTPKSLLQAFIQHTLPCYFFFKNSDAMPLIESEFSITSDASDEDLNLAGDVDIPNSGSFFDEIDWRLNSEIRDNGLLLQLPQSALVQALIDHATIDNNPPNCFCGALAFNPELSTYQDFNIYMQDWIFKQYGKIIKFTLDDLTIPIKLIATTATDIKSLQFYVTQEQIQKQHPQIVAFFAEYPKPNGTMELHPTFKISASDLTVLHRDLEQIENTVNDNMATTANELDDEIASLKDQLEQKEREINALQAQIDQQVTATPANYALSVENSSYTTPFIDVLNAVIQEFWINYQEHNIPPKQDIVIRWIMEHYNLSRAGAKAIEQVARPAKAKTGGVKRLS</sequence>
<name>A0AB36DNE9_MORCA</name>
<evidence type="ECO:0000313" key="3">
    <source>
        <dbReference type="Proteomes" id="UP000078295"/>
    </source>
</evidence>
<dbReference type="AlphaFoldDB" id="A0AB36DNE9"/>
<dbReference type="Proteomes" id="UP000078295">
    <property type="component" value="Unassembled WGS sequence"/>
</dbReference>
<evidence type="ECO:0000313" key="2">
    <source>
        <dbReference type="EMBL" id="OAV25468.1"/>
    </source>
</evidence>
<keyword evidence="1" id="KW-0175">Coiled coil</keyword>
<accession>A0AB36DNE9</accession>
<protein>
    <submittedName>
        <fullName evidence="2">Uncharacterized protein</fullName>
    </submittedName>
</protein>
<organism evidence="2 3">
    <name type="scientific">Moraxella catarrhalis</name>
    <name type="common">Branhamella catarrhalis</name>
    <dbReference type="NCBI Taxonomy" id="480"/>
    <lineage>
        <taxon>Bacteria</taxon>
        <taxon>Pseudomonadati</taxon>
        <taxon>Pseudomonadota</taxon>
        <taxon>Gammaproteobacteria</taxon>
        <taxon>Moraxellales</taxon>
        <taxon>Moraxellaceae</taxon>
        <taxon>Moraxella</taxon>
    </lineage>
</organism>
<feature type="coiled-coil region" evidence="1">
    <location>
        <begin position="257"/>
        <end position="298"/>
    </location>
</feature>